<feature type="transmembrane region" description="Helical" evidence="1">
    <location>
        <begin position="16"/>
        <end position="36"/>
    </location>
</feature>
<dbReference type="InterPro" id="IPR025205">
    <property type="entry name" value="PilX/PilW_C"/>
</dbReference>
<dbReference type="InterPro" id="IPR025746">
    <property type="entry name" value="PilX_N_dom"/>
</dbReference>
<organism evidence="4 5">
    <name type="scientific">Nitrogeniibacter mangrovi</name>
    <dbReference type="NCBI Taxonomy" id="2016596"/>
    <lineage>
        <taxon>Bacteria</taxon>
        <taxon>Pseudomonadati</taxon>
        <taxon>Pseudomonadota</taxon>
        <taxon>Betaproteobacteria</taxon>
        <taxon>Rhodocyclales</taxon>
        <taxon>Zoogloeaceae</taxon>
        <taxon>Nitrogeniibacter</taxon>
    </lineage>
</organism>
<proteinExistence type="predicted"/>
<keyword evidence="5" id="KW-1185">Reference proteome</keyword>
<sequence>MAPRNTPCPPPRRQTGAVLIVGVIFLLVMTMLGITAMQTTSLEERMAGNMLDRGKAFQAAELALRAGEAEVFNGPPNSGAGFFDVDTSPAPDASSAANWTTANIRASTWPTNAFPQLKAEPEYWIERRTGPCVQASLQVACERIDAYDITARSGGASGNAIVILRSTALY</sequence>
<feature type="domain" description="Type 4 fimbrial biogenesis protein PilX N-terminal" evidence="3">
    <location>
        <begin position="16"/>
        <end position="65"/>
    </location>
</feature>
<feature type="domain" description="PilX/PilW C-terminal" evidence="2">
    <location>
        <begin position="94"/>
        <end position="167"/>
    </location>
</feature>
<reference evidence="4 5" key="1">
    <citation type="submission" date="2020-02" db="EMBL/GenBank/DDBJ databases">
        <title>Nitrogenibacter mangrovi gen. nov., sp. nov. isolated from mangrove sediment, a denitrifying betaproteobacterium.</title>
        <authorList>
            <person name="Liao H."/>
            <person name="Tian Y."/>
        </authorList>
    </citation>
    <scope>NUCLEOTIDE SEQUENCE [LARGE SCALE GENOMIC DNA]</scope>
    <source>
        <strain evidence="4 5">M9-3-2</strain>
    </source>
</reference>
<evidence type="ECO:0000259" key="3">
    <source>
        <dbReference type="Pfam" id="PF14341"/>
    </source>
</evidence>
<dbReference type="Pfam" id="PF13681">
    <property type="entry name" value="PilX"/>
    <property type="match status" value="1"/>
</dbReference>
<name>A0A6C1B0R4_9RHOO</name>
<keyword evidence="1" id="KW-1133">Transmembrane helix</keyword>
<evidence type="ECO:0000313" key="5">
    <source>
        <dbReference type="Proteomes" id="UP000501991"/>
    </source>
</evidence>
<protein>
    <submittedName>
        <fullName evidence="4">Pilus assembly protein PilX</fullName>
    </submittedName>
</protein>
<dbReference type="EMBL" id="CP048836">
    <property type="protein sequence ID" value="QID17192.1"/>
    <property type="molecule type" value="Genomic_DNA"/>
</dbReference>
<gene>
    <name evidence="4" type="ORF">G3580_05760</name>
</gene>
<evidence type="ECO:0000256" key="1">
    <source>
        <dbReference type="SAM" id="Phobius"/>
    </source>
</evidence>
<evidence type="ECO:0000313" key="4">
    <source>
        <dbReference type="EMBL" id="QID17192.1"/>
    </source>
</evidence>
<keyword evidence="1" id="KW-0812">Transmembrane</keyword>
<dbReference type="AlphaFoldDB" id="A0A6C1B0R4"/>
<dbReference type="Proteomes" id="UP000501991">
    <property type="component" value="Chromosome"/>
</dbReference>
<evidence type="ECO:0000259" key="2">
    <source>
        <dbReference type="Pfam" id="PF13681"/>
    </source>
</evidence>
<dbReference type="KEGG" id="azq:G3580_05760"/>
<accession>A0A6C1B0R4</accession>
<keyword evidence="1" id="KW-0472">Membrane</keyword>
<dbReference type="Pfam" id="PF14341">
    <property type="entry name" value="PilX_N"/>
    <property type="match status" value="1"/>
</dbReference>